<dbReference type="Proteomes" id="UP000636709">
    <property type="component" value="Unassembled WGS sequence"/>
</dbReference>
<accession>A0A835E5X9</accession>
<keyword evidence="2" id="KW-1185">Reference proteome</keyword>
<dbReference type="EMBL" id="JACEFO010002381">
    <property type="protein sequence ID" value="KAF8662289.1"/>
    <property type="molecule type" value="Genomic_DNA"/>
</dbReference>
<organism evidence="1 2">
    <name type="scientific">Digitaria exilis</name>
    <dbReference type="NCBI Taxonomy" id="1010633"/>
    <lineage>
        <taxon>Eukaryota</taxon>
        <taxon>Viridiplantae</taxon>
        <taxon>Streptophyta</taxon>
        <taxon>Embryophyta</taxon>
        <taxon>Tracheophyta</taxon>
        <taxon>Spermatophyta</taxon>
        <taxon>Magnoliopsida</taxon>
        <taxon>Liliopsida</taxon>
        <taxon>Poales</taxon>
        <taxon>Poaceae</taxon>
        <taxon>PACMAD clade</taxon>
        <taxon>Panicoideae</taxon>
        <taxon>Panicodae</taxon>
        <taxon>Paniceae</taxon>
        <taxon>Anthephorinae</taxon>
        <taxon>Digitaria</taxon>
    </lineage>
</organism>
<protein>
    <submittedName>
        <fullName evidence="1">Uncharacterized protein</fullName>
    </submittedName>
</protein>
<evidence type="ECO:0000313" key="2">
    <source>
        <dbReference type="Proteomes" id="UP000636709"/>
    </source>
</evidence>
<reference evidence="1" key="1">
    <citation type="submission" date="2020-07" db="EMBL/GenBank/DDBJ databases">
        <title>Genome sequence and genetic diversity analysis of an under-domesticated orphan crop, white fonio (Digitaria exilis).</title>
        <authorList>
            <person name="Bennetzen J.L."/>
            <person name="Chen S."/>
            <person name="Ma X."/>
            <person name="Wang X."/>
            <person name="Yssel A.E.J."/>
            <person name="Chaluvadi S.R."/>
            <person name="Johnson M."/>
            <person name="Gangashetty P."/>
            <person name="Hamidou F."/>
            <person name="Sanogo M.D."/>
            <person name="Zwaenepoel A."/>
            <person name="Wallace J."/>
            <person name="Van De Peer Y."/>
            <person name="Van Deynze A."/>
        </authorList>
    </citation>
    <scope>NUCLEOTIDE SEQUENCE</scope>
    <source>
        <tissue evidence="1">Leaves</tissue>
    </source>
</reference>
<comment type="caution">
    <text evidence="1">The sequence shown here is derived from an EMBL/GenBank/DDBJ whole genome shotgun (WGS) entry which is preliminary data.</text>
</comment>
<evidence type="ECO:0000313" key="1">
    <source>
        <dbReference type="EMBL" id="KAF8662289.1"/>
    </source>
</evidence>
<gene>
    <name evidence="1" type="ORF">HU200_056494</name>
</gene>
<sequence length="54" mass="6245">MLIQMKCSAQHEAVRFQRSTCRLKERDALFDETLLQKGEDQVAEMRAGWGYVAV</sequence>
<dbReference type="AlphaFoldDB" id="A0A835E5X9"/>
<dbReference type="OrthoDB" id="708398at2759"/>
<name>A0A835E5X9_9POAL</name>
<proteinExistence type="predicted"/>